<dbReference type="Gene3D" id="3.40.250.10">
    <property type="entry name" value="Rhodanese-like domain"/>
    <property type="match status" value="1"/>
</dbReference>
<reference evidence="5" key="1">
    <citation type="submission" date="2016-10" db="EMBL/GenBank/DDBJ databases">
        <authorList>
            <person name="Varghese N."/>
            <person name="Submissions S."/>
        </authorList>
    </citation>
    <scope>NUCLEOTIDE SEQUENCE [LARGE SCALE GENOMIC DNA]</scope>
    <source>
        <strain evidence="5">DSM 8344</strain>
    </source>
</reference>
<dbReference type="AlphaFoldDB" id="A0A1G8BGQ1"/>
<keyword evidence="4" id="KW-0808">Transferase</keyword>
<dbReference type="STRING" id="1121419.SAMN05443529_11229"/>
<evidence type="ECO:0000256" key="1">
    <source>
        <dbReference type="SAM" id="MobiDB-lite"/>
    </source>
</evidence>
<dbReference type="Pfam" id="PF00581">
    <property type="entry name" value="Rhodanese"/>
    <property type="match status" value="1"/>
</dbReference>
<evidence type="ECO:0000313" key="4">
    <source>
        <dbReference type="EMBL" id="SDH32244.1"/>
    </source>
</evidence>
<dbReference type="SUPFAM" id="SSF52821">
    <property type="entry name" value="Rhodanese/Cell cycle control phosphatase"/>
    <property type="match status" value="1"/>
</dbReference>
<keyword evidence="5" id="KW-1185">Reference proteome</keyword>
<accession>A0A1G8BGQ1</accession>
<feature type="compositionally biased region" description="Polar residues" evidence="1">
    <location>
        <begin position="28"/>
        <end position="48"/>
    </location>
</feature>
<evidence type="ECO:0000256" key="2">
    <source>
        <dbReference type="SAM" id="SignalP"/>
    </source>
</evidence>
<protein>
    <submittedName>
        <fullName evidence="4">Rhodanese-related sulfurtransferase</fullName>
    </submittedName>
</protein>
<sequence length="171" mass="18839">MKKISTVAISLTLGLTFLLTGCASSTTANKTSAENKPAESTTTSQTAQPAPKVIKDWKYYSADQVKEAIDKKSPLQIVDIQVEAEYKAHHIKGVIPTYAYPVKTDEEKEKLAKILPQLKASKDPIVIVCPAGKGGAERTYQYLYDQGIDEARLFTLEKGQSGWPYSELLEK</sequence>
<evidence type="ECO:0000259" key="3">
    <source>
        <dbReference type="PROSITE" id="PS50206"/>
    </source>
</evidence>
<dbReference type="InterPro" id="IPR001763">
    <property type="entry name" value="Rhodanese-like_dom"/>
</dbReference>
<feature type="region of interest" description="Disordered" evidence="1">
    <location>
        <begin position="28"/>
        <end position="49"/>
    </location>
</feature>
<evidence type="ECO:0000313" key="5">
    <source>
        <dbReference type="Proteomes" id="UP000198656"/>
    </source>
</evidence>
<name>A0A1G8BGQ1_9FIRM</name>
<dbReference type="PROSITE" id="PS50206">
    <property type="entry name" value="RHODANESE_3"/>
    <property type="match status" value="1"/>
</dbReference>
<feature type="chain" id="PRO_5039386387" evidence="2">
    <location>
        <begin position="29"/>
        <end position="171"/>
    </location>
</feature>
<feature type="domain" description="Rhodanese" evidence="3">
    <location>
        <begin position="71"/>
        <end position="169"/>
    </location>
</feature>
<keyword evidence="2" id="KW-0732">Signal</keyword>
<dbReference type="OrthoDB" id="9800872at2"/>
<organism evidence="4 5">
    <name type="scientific">Desulfosporosinus hippei DSM 8344</name>
    <dbReference type="NCBI Taxonomy" id="1121419"/>
    <lineage>
        <taxon>Bacteria</taxon>
        <taxon>Bacillati</taxon>
        <taxon>Bacillota</taxon>
        <taxon>Clostridia</taxon>
        <taxon>Eubacteriales</taxon>
        <taxon>Desulfitobacteriaceae</taxon>
        <taxon>Desulfosporosinus</taxon>
    </lineage>
</organism>
<dbReference type="GO" id="GO:0016740">
    <property type="term" value="F:transferase activity"/>
    <property type="evidence" value="ECO:0007669"/>
    <property type="project" value="UniProtKB-KW"/>
</dbReference>
<proteinExistence type="predicted"/>
<dbReference type="Proteomes" id="UP000198656">
    <property type="component" value="Unassembled WGS sequence"/>
</dbReference>
<dbReference type="PROSITE" id="PS51257">
    <property type="entry name" value="PROKAR_LIPOPROTEIN"/>
    <property type="match status" value="1"/>
</dbReference>
<dbReference type="EMBL" id="FNCP01000012">
    <property type="protein sequence ID" value="SDH32244.1"/>
    <property type="molecule type" value="Genomic_DNA"/>
</dbReference>
<gene>
    <name evidence="4" type="ORF">SAMN05443529_11229</name>
</gene>
<dbReference type="RefSeq" id="WP_092333366.1">
    <property type="nucleotide sequence ID" value="NZ_FNCP01000012.1"/>
</dbReference>
<dbReference type="CDD" id="cd00158">
    <property type="entry name" value="RHOD"/>
    <property type="match status" value="1"/>
</dbReference>
<feature type="signal peptide" evidence="2">
    <location>
        <begin position="1"/>
        <end position="28"/>
    </location>
</feature>
<dbReference type="InterPro" id="IPR036873">
    <property type="entry name" value="Rhodanese-like_dom_sf"/>
</dbReference>